<dbReference type="PANTHER" id="PTHR43133:SF8">
    <property type="entry name" value="RNA POLYMERASE SIGMA FACTOR HI_1459-RELATED"/>
    <property type="match status" value="1"/>
</dbReference>
<keyword evidence="10" id="KW-1185">Reference proteome</keyword>
<dbReference type="InterPro" id="IPR014284">
    <property type="entry name" value="RNA_pol_sigma-70_dom"/>
</dbReference>
<keyword evidence="2" id="KW-0805">Transcription regulation</keyword>
<comment type="caution">
    <text evidence="9">The sequence shown here is derived from an EMBL/GenBank/DDBJ whole genome shotgun (WGS) entry which is preliminary data.</text>
</comment>
<sequence length="222" mass="24691">MKQAAARIDRFTDASDDALVRAFAGGEALAFDELYARHEQALYRFVRRLLGRDLASQADEVFQDTWLRMIQAAPRWAPQGARFRTWLFTMAHHRAIDMLRRSGREVSGSQDETDGEPFAPPGEPWLDWPAPSAAAPDELAFWQRAGQRLLGCLEELPLPQKAAFLLHHEDELSVAELAAALGIGFETAKSRLRYGLAKLRTCMGAYLPAAEMKGGGHERATA</sequence>
<dbReference type="InterPro" id="IPR013324">
    <property type="entry name" value="RNA_pol_sigma_r3/r4-like"/>
</dbReference>
<dbReference type="Pfam" id="PF08281">
    <property type="entry name" value="Sigma70_r4_2"/>
    <property type="match status" value="1"/>
</dbReference>
<protein>
    <submittedName>
        <fullName evidence="9">Sigma-70 family RNA polymerase sigma factor</fullName>
    </submittedName>
</protein>
<evidence type="ECO:0000313" key="10">
    <source>
        <dbReference type="Proteomes" id="UP001371218"/>
    </source>
</evidence>
<dbReference type="Proteomes" id="UP001371218">
    <property type="component" value="Unassembled WGS sequence"/>
</dbReference>
<feature type="domain" description="RNA polymerase sigma factor 70 region 4 type 2" evidence="8">
    <location>
        <begin position="147"/>
        <end position="199"/>
    </location>
</feature>
<dbReference type="CDD" id="cd06171">
    <property type="entry name" value="Sigma70_r4"/>
    <property type="match status" value="1"/>
</dbReference>
<organism evidence="9 10">
    <name type="scientific">Ideonella lacteola</name>
    <dbReference type="NCBI Taxonomy" id="2984193"/>
    <lineage>
        <taxon>Bacteria</taxon>
        <taxon>Pseudomonadati</taxon>
        <taxon>Pseudomonadota</taxon>
        <taxon>Betaproteobacteria</taxon>
        <taxon>Burkholderiales</taxon>
        <taxon>Sphaerotilaceae</taxon>
        <taxon>Ideonella</taxon>
    </lineage>
</organism>
<dbReference type="NCBIfam" id="TIGR02937">
    <property type="entry name" value="sigma70-ECF"/>
    <property type="match status" value="1"/>
</dbReference>
<comment type="similarity">
    <text evidence="1">Belongs to the sigma-70 factor family. ECF subfamily.</text>
</comment>
<dbReference type="Pfam" id="PF04542">
    <property type="entry name" value="Sigma70_r2"/>
    <property type="match status" value="1"/>
</dbReference>
<feature type="domain" description="RNA polymerase sigma-70 region 2" evidence="7">
    <location>
        <begin position="34"/>
        <end position="104"/>
    </location>
</feature>
<name>A0ABU9BKE4_9BURK</name>
<evidence type="ECO:0000256" key="2">
    <source>
        <dbReference type="ARBA" id="ARBA00023015"/>
    </source>
</evidence>
<dbReference type="SUPFAM" id="SSF88659">
    <property type="entry name" value="Sigma3 and sigma4 domains of RNA polymerase sigma factors"/>
    <property type="match status" value="1"/>
</dbReference>
<feature type="region of interest" description="Disordered" evidence="6">
    <location>
        <begin position="102"/>
        <end position="127"/>
    </location>
</feature>
<dbReference type="InterPro" id="IPR036388">
    <property type="entry name" value="WH-like_DNA-bd_sf"/>
</dbReference>
<dbReference type="EMBL" id="JBBUTG010000003">
    <property type="protein sequence ID" value="MEK8030430.1"/>
    <property type="molecule type" value="Genomic_DNA"/>
</dbReference>
<evidence type="ECO:0000259" key="8">
    <source>
        <dbReference type="Pfam" id="PF08281"/>
    </source>
</evidence>
<evidence type="ECO:0000256" key="4">
    <source>
        <dbReference type="ARBA" id="ARBA00023125"/>
    </source>
</evidence>
<reference evidence="9 10" key="1">
    <citation type="submission" date="2024-04" db="EMBL/GenBank/DDBJ databases">
        <title>Novel species of the genus Ideonella isolated from streams.</title>
        <authorList>
            <person name="Lu H."/>
        </authorList>
    </citation>
    <scope>NUCLEOTIDE SEQUENCE [LARGE SCALE GENOMIC DNA]</scope>
    <source>
        <strain evidence="9 10">DXS29W</strain>
    </source>
</reference>
<evidence type="ECO:0000259" key="7">
    <source>
        <dbReference type="Pfam" id="PF04542"/>
    </source>
</evidence>
<dbReference type="InterPro" id="IPR039425">
    <property type="entry name" value="RNA_pol_sigma-70-like"/>
</dbReference>
<keyword evidence="5" id="KW-0804">Transcription</keyword>
<gene>
    <name evidence="9" type="ORF">AACH06_06290</name>
</gene>
<dbReference type="Gene3D" id="1.10.10.10">
    <property type="entry name" value="Winged helix-like DNA-binding domain superfamily/Winged helix DNA-binding domain"/>
    <property type="match status" value="1"/>
</dbReference>
<evidence type="ECO:0000256" key="6">
    <source>
        <dbReference type="SAM" id="MobiDB-lite"/>
    </source>
</evidence>
<accession>A0ABU9BKE4</accession>
<proteinExistence type="inferred from homology"/>
<evidence type="ECO:0000313" key="9">
    <source>
        <dbReference type="EMBL" id="MEK8030430.1"/>
    </source>
</evidence>
<keyword evidence="3" id="KW-0731">Sigma factor</keyword>
<dbReference type="Gene3D" id="1.10.1740.10">
    <property type="match status" value="1"/>
</dbReference>
<dbReference type="InterPro" id="IPR007627">
    <property type="entry name" value="RNA_pol_sigma70_r2"/>
</dbReference>
<evidence type="ECO:0000256" key="3">
    <source>
        <dbReference type="ARBA" id="ARBA00023082"/>
    </source>
</evidence>
<dbReference type="RefSeq" id="WP_341424797.1">
    <property type="nucleotide sequence ID" value="NZ_JBBUTG010000003.1"/>
</dbReference>
<keyword evidence="4" id="KW-0238">DNA-binding</keyword>
<evidence type="ECO:0000256" key="5">
    <source>
        <dbReference type="ARBA" id="ARBA00023163"/>
    </source>
</evidence>
<evidence type="ECO:0000256" key="1">
    <source>
        <dbReference type="ARBA" id="ARBA00010641"/>
    </source>
</evidence>
<dbReference type="SUPFAM" id="SSF88946">
    <property type="entry name" value="Sigma2 domain of RNA polymerase sigma factors"/>
    <property type="match status" value="1"/>
</dbReference>
<dbReference type="InterPro" id="IPR013325">
    <property type="entry name" value="RNA_pol_sigma_r2"/>
</dbReference>
<dbReference type="InterPro" id="IPR013249">
    <property type="entry name" value="RNA_pol_sigma70_r4_t2"/>
</dbReference>
<dbReference type="PANTHER" id="PTHR43133">
    <property type="entry name" value="RNA POLYMERASE ECF-TYPE SIGMA FACTO"/>
    <property type="match status" value="1"/>
</dbReference>